<organism evidence="2 3">
    <name type="scientific">Adhaeretor mobilis</name>
    <dbReference type="NCBI Taxonomy" id="1930276"/>
    <lineage>
        <taxon>Bacteria</taxon>
        <taxon>Pseudomonadati</taxon>
        <taxon>Planctomycetota</taxon>
        <taxon>Planctomycetia</taxon>
        <taxon>Pirellulales</taxon>
        <taxon>Lacipirellulaceae</taxon>
        <taxon>Adhaeretor</taxon>
    </lineage>
</organism>
<gene>
    <name evidence="2" type="ORF">HG15A2_03940</name>
</gene>
<dbReference type="KEGG" id="amob:HG15A2_03940"/>
<sequence precursor="true">MRYFFAILTILSVCASCLTGSADAQISSYQFDGDLTNGNVAAPDGTFRQGTSSLESVTSTATFGVGVLGDVNGALRLDGVDDWVDLTVNGHPSGDVAAGSFSGPGLVSGTVMAWFRTSKSLNGEDRWLMGSHNATDEQAFELGYDGTQFEMLAAGSNQGDTITVADSTNESDWDDNLWHHLAFSWDFFVPGAGKVYLDGSPLTPTTNQLLSNSDPQSSWEFPMAVGARNNEGTLDGFWHGMVDDLQIYAELLTDGQVLAEFNATTPVYLPIADFDSSGLVDGEDFLTWQQNNGIGTTFAEGNATEITGDTVIDGDDLSVWAGDYGLETAPEVSSVPEPATGLLVLTTLLAGSPRRLRFRR</sequence>
<accession>A0A517MQI6</accession>
<dbReference type="InterPro" id="IPR018247">
    <property type="entry name" value="EF_Hand_1_Ca_BS"/>
</dbReference>
<dbReference type="SUPFAM" id="SSF49899">
    <property type="entry name" value="Concanavalin A-like lectins/glucanases"/>
    <property type="match status" value="1"/>
</dbReference>
<evidence type="ECO:0008006" key="4">
    <source>
        <dbReference type="Google" id="ProtNLM"/>
    </source>
</evidence>
<evidence type="ECO:0000256" key="1">
    <source>
        <dbReference type="SAM" id="SignalP"/>
    </source>
</evidence>
<feature type="chain" id="PRO_5022204789" description="LamG-like jellyroll fold domain-containing protein" evidence="1">
    <location>
        <begin position="25"/>
        <end position="360"/>
    </location>
</feature>
<keyword evidence="3" id="KW-1185">Reference proteome</keyword>
<name>A0A517MQI6_9BACT</name>
<keyword evidence="1" id="KW-0732">Signal</keyword>
<dbReference type="RefSeq" id="WP_145057274.1">
    <property type="nucleotide sequence ID" value="NZ_CP036263.1"/>
</dbReference>
<dbReference type="EMBL" id="CP036263">
    <property type="protein sequence ID" value="QDS97134.1"/>
    <property type="molecule type" value="Genomic_DNA"/>
</dbReference>
<evidence type="ECO:0000313" key="3">
    <source>
        <dbReference type="Proteomes" id="UP000319852"/>
    </source>
</evidence>
<dbReference type="OrthoDB" id="276481at2"/>
<reference evidence="2 3" key="1">
    <citation type="submission" date="2019-02" db="EMBL/GenBank/DDBJ databases">
        <title>Deep-cultivation of Planctomycetes and their phenomic and genomic characterization uncovers novel biology.</title>
        <authorList>
            <person name="Wiegand S."/>
            <person name="Jogler M."/>
            <person name="Boedeker C."/>
            <person name="Pinto D."/>
            <person name="Vollmers J."/>
            <person name="Rivas-Marin E."/>
            <person name="Kohn T."/>
            <person name="Peeters S.H."/>
            <person name="Heuer A."/>
            <person name="Rast P."/>
            <person name="Oberbeckmann S."/>
            <person name="Bunk B."/>
            <person name="Jeske O."/>
            <person name="Meyerdierks A."/>
            <person name="Storesund J.E."/>
            <person name="Kallscheuer N."/>
            <person name="Luecker S."/>
            <person name="Lage O.M."/>
            <person name="Pohl T."/>
            <person name="Merkel B.J."/>
            <person name="Hornburger P."/>
            <person name="Mueller R.-W."/>
            <person name="Bruemmer F."/>
            <person name="Labrenz M."/>
            <person name="Spormann A.M."/>
            <person name="Op den Camp H."/>
            <person name="Overmann J."/>
            <person name="Amann R."/>
            <person name="Jetten M.S.M."/>
            <person name="Mascher T."/>
            <person name="Medema M.H."/>
            <person name="Devos D.P."/>
            <person name="Kaster A.-K."/>
            <person name="Ovreas L."/>
            <person name="Rohde M."/>
            <person name="Galperin M.Y."/>
            <person name="Jogler C."/>
        </authorList>
    </citation>
    <scope>NUCLEOTIDE SEQUENCE [LARGE SCALE GENOMIC DNA]</scope>
    <source>
        <strain evidence="2 3">HG15A2</strain>
    </source>
</reference>
<dbReference type="InterPro" id="IPR013320">
    <property type="entry name" value="ConA-like_dom_sf"/>
</dbReference>
<dbReference type="Proteomes" id="UP000319852">
    <property type="component" value="Chromosome"/>
</dbReference>
<dbReference type="AlphaFoldDB" id="A0A517MQI6"/>
<dbReference type="Gene3D" id="2.60.120.200">
    <property type="match status" value="1"/>
</dbReference>
<proteinExistence type="predicted"/>
<dbReference type="Pfam" id="PF13385">
    <property type="entry name" value="Laminin_G_3"/>
    <property type="match status" value="1"/>
</dbReference>
<protein>
    <recommendedName>
        <fullName evidence="4">LamG-like jellyroll fold domain-containing protein</fullName>
    </recommendedName>
</protein>
<dbReference type="PROSITE" id="PS00018">
    <property type="entry name" value="EF_HAND_1"/>
    <property type="match status" value="1"/>
</dbReference>
<evidence type="ECO:0000313" key="2">
    <source>
        <dbReference type="EMBL" id="QDS97134.1"/>
    </source>
</evidence>
<feature type="signal peptide" evidence="1">
    <location>
        <begin position="1"/>
        <end position="24"/>
    </location>
</feature>